<dbReference type="KEGG" id="ipu:108260364"/>
<dbReference type="GO" id="GO:0004674">
    <property type="term" value="F:protein serine/threonine kinase activity"/>
    <property type="evidence" value="ECO:0007669"/>
    <property type="project" value="UniProtKB-KW"/>
</dbReference>
<dbReference type="AlphaFoldDB" id="A0A2D0QCV9"/>
<dbReference type="PROSITE" id="PS00107">
    <property type="entry name" value="PROTEIN_KINASE_ATP"/>
    <property type="match status" value="1"/>
</dbReference>
<evidence type="ECO:0000256" key="5">
    <source>
        <dbReference type="ARBA" id="ARBA00022741"/>
    </source>
</evidence>
<comment type="catalytic activity">
    <reaction evidence="8">
        <text>L-threonyl-[protein] + ATP = O-phospho-L-threonyl-[protein] + ADP + H(+)</text>
        <dbReference type="Rhea" id="RHEA:46608"/>
        <dbReference type="Rhea" id="RHEA-COMP:11060"/>
        <dbReference type="Rhea" id="RHEA-COMP:11605"/>
        <dbReference type="ChEBI" id="CHEBI:15378"/>
        <dbReference type="ChEBI" id="CHEBI:30013"/>
        <dbReference type="ChEBI" id="CHEBI:30616"/>
        <dbReference type="ChEBI" id="CHEBI:61977"/>
        <dbReference type="ChEBI" id="CHEBI:456216"/>
        <dbReference type="EC" id="2.7.11.1"/>
    </reaction>
</comment>
<evidence type="ECO:0000256" key="9">
    <source>
        <dbReference type="ARBA" id="ARBA00048679"/>
    </source>
</evidence>
<dbReference type="STRING" id="7998.ENSIPUP00000031024"/>
<dbReference type="Gene3D" id="3.30.200.20">
    <property type="entry name" value="Phosphorylase Kinase, domain 1"/>
    <property type="match status" value="1"/>
</dbReference>
<dbReference type="GO" id="GO:0007346">
    <property type="term" value="P:regulation of mitotic cell cycle"/>
    <property type="evidence" value="ECO:0007669"/>
    <property type="project" value="TreeGrafter"/>
</dbReference>
<dbReference type="GO" id="GO:0005737">
    <property type="term" value="C:cytoplasm"/>
    <property type="evidence" value="ECO:0007669"/>
    <property type="project" value="TreeGrafter"/>
</dbReference>
<dbReference type="FunFam" id="3.30.200.20:FF:000246">
    <property type="entry name" value="Pim proto-oncogene, serine/threonine kinase,-related 152"/>
    <property type="match status" value="1"/>
</dbReference>
<name>A0A2D0QCV9_ICTPU</name>
<dbReference type="GO" id="GO:0043066">
    <property type="term" value="P:negative regulation of apoptotic process"/>
    <property type="evidence" value="ECO:0007669"/>
    <property type="project" value="TreeGrafter"/>
</dbReference>
<dbReference type="GeneID" id="108260364"/>
<proteinExistence type="inferred from homology"/>
<feature type="compositionally biased region" description="Polar residues" evidence="12">
    <location>
        <begin position="106"/>
        <end position="122"/>
    </location>
</feature>
<reference evidence="14" key="1">
    <citation type="journal article" date="2016" name="Nat. Commun.">
        <title>The channel catfish genome sequence provides insights into the evolution of scale formation in teleosts.</title>
        <authorList>
            <person name="Liu Z."/>
            <person name="Liu S."/>
            <person name="Yao J."/>
            <person name="Bao L."/>
            <person name="Zhang J."/>
            <person name="Li Y."/>
            <person name="Jiang C."/>
            <person name="Sun L."/>
            <person name="Wang R."/>
            <person name="Zhang Y."/>
            <person name="Zhou T."/>
            <person name="Zeng Q."/>
            <person name="Fu Q."/>
            <person name="Gao S."/>
            <person name="Li N."/>
            <person name="Koren S."/>
            <person name="Jiang Y."/>
            <person name="Zimin A."/>
            <person name="Xu P."/>
            <person name="Phillippy A.M."/>
            <person name="Geng X."/>
            <person name="Song L."/>
            <person name="Sun F."/>
            <person name="Li C."/>
            <person name="Wang X."/>
            <person name="Chen A."/>
            <person name="Jin Y."/>
            <person name="Yuan Z."/>
            <person name="Yang Y."/>
            <person name="Tan S."/>
            <person name="Peatman E."/>
            <person name="Lu J."/>
            <person name="Qin Z."/>
            <person name="Dunham R."/>
            <person name="Li Z."/>
            <person name="Sonstegard T."/>
            <person name="Feng J."/>
            <person name="Danzmann R.G."/>
            <person name="Schroeder S."/>
            <person name="Scheffler B."/>
            <person name="Duke M.V."/>
            <person name="Ballard L."/>
            <person name="Kucuktas H."/>
            <person name="Kaltenboeck L."/>
            <person name="Liu H."/>
            <person name="Armbruster J."/>
            <person name="Xie Y."/>
            <person name="Kirby M.L."/>
            <person name="Tian Y."/>
            <person name="Flanagan M.E."/>
            <person name="Mu W."/>
            <person name="Waldbieser G.C."/>
        </authorList>
    </citation>
    <scope>NUCLEOTIDE SEQUENCE [LARGE SCALE GENOMIC DNA]</scope>
    <source>
        <strain evidence="14">SDA103</strain>
    </source>
</reference>
<dbReference type="Pfam" id="PF00069">
    <property type="entry name" value="Pkinase"/>
    <property type="match status" value="1"/>
</dbReference>
<evidence type="ECO:0000256" key="10">
    <source>
        <dbReference type="PROSITE-ProRule" id="PRU10141"/>
    </source>
</evidence>
<evidence type="ECO:0000256" key="3">
    <source>
        <dbReference type="ARBA" id="ARBA00022527"/>
    </source>
</evidence>
<dbReference type="InterPro" id="IPR011009">
    <property type="entry name" value="Kinase-like_dom_sf"/>
</dbReference>
<evidence type="ECO:0000256" key="4">
    <source>
        <dbReference type="ARBA" id="ARBA00022679"/>
    </source>
</evidence>
<dbReference type="InterPro" id="IPR008271">
    <property type="entry name" value="Ser/Thr_kinase_AS"/>
</dbReference>
<keyword evidence="4" id="KW-0808">Transferase</keyword>
<evidence type="ECO:0000259" key="13">
    <source>
        <dbReference type="PROSITE" id="PS50011"/>
    </source>
</evidence>
<protein>
    <recommendedName>
        <fullName evidence="2">non-specific serine/threonine protein kinase</fullName>
        <ecNumber evidence="2">2.7.11.1</ecNumber>
    </recommendedName>
</protein>
<evidence type="ECO:0000256" key="11">
    <source>
        <dbReference type="RuleBase" id="RU000304"/>
    </source>
</evidence>
<evidence type="ECO:0000313" key="15">
    <source>
        <dbReference type="RefSeq" id="XP_017316137.1"/>
    </source>
</evidence>
<keyword evidence="5 10" id="KW-0547">Nucleotide-binding</keyword>
<keyword evidence="7 10" id="KW-0067">ATP-binding</keyword>
<feature type="compositionally biased region" description="Low complexity" evidence="12">
    <location>
        <begin position="85"/>
        <end position="96"/>
    </location>
</feature>
<keyword evidence="3 11" id="KW-0723">Serine/threonine-protein kinase</keyword>
<gene>
    <name evidence="15" type="primary">LOC108260364</name>
</gene>
<organism evidence="14 15">
    <name type="scientific">Ictalurus punctatus</name>
    <name type="common">Channel catfish</name>
    <name type="synonym">Silurus punctatus</name>
    <dbReference type="NCBI Taxonomy" id="7998"/>
    <lineage>
        <taxon>Eukaryota</taxon>
        <taxon>Metazoa</taxon>
        <taxon>Chordata</taxon>
        <taxon>Craniata</taxon>
        <taxon>Vertebrata</taxon>
        <taxon>Euteleostomi</taxon>
        <taxon>Actinopterygii</taxon>
        <taxon>Neopterygii</taxon>
        <taxon>Teleostei</taxon>
        <taxon>Ostariophysi</taxon>
        <taxon>Siluriformes</taxon>
        <taxon>Ictaluridae</taxon>
        <taxon>Ictalurus</taxon>
    </lineage>
</organism>
<comment type="catalytic activity">
    <reaction evidence="9">
        <text>L-seryl-[protein] + ATP = O-phospho-L-seryl-[protein] + ADP + H(+)</text>
        <dbReference type="Rhea" id="RHEA:17989"/>
        <dbReference type="Rhea" id="RHEA-COMP:9863"/>
        <dbReference type="Rhea" id="RHEA-COMP:11604"/>
        <dbReference type="ChEBI" id="CHEBI:15378"/>
        <dbReference type="ChEBI" id="CHEBI:29999"/>
        <dbReference type="ChEBI" id="CHEBI:30616"/>
        <dbReference type="ChEBI" id="CHEBI:83421"/>
        <dbReference type="ChEBI" id="CHEBI:456216"/>
        <dbReference type="EC" id="2.7.11.1"/>
    </reaction>
</comment>
<keyword evidence="14" id="KW-1185">Reference proteome</keyword>
<keyword evidence="6 15" id="KW-0418">Kinase</keyword>
<dbReference type="PROSITE" id="PS50011">
    <property type="entry name" value="PROTEIN_KINASE_DOM"/>
    <property type="match status" value="1"/>
</dbReference>
<feature type="binding site" evidence="10">
    <location>
        <position position="187"/>
    </location>
    <ligand>
        <name>ATP</name>
        <dbReference type="ChEBI" id="CHEBI:30616"/>
    </ligand>
</feature>
<dbReference type="RefSeq" id="XP_017316137.1">
    <property type="nucleotide sequence ID" value="XM_017460648.3"/>
</dbReference>
<dbReference type="SUPFAM" id="SSF56112">
    <property type="entry name" value="Protein kinase-like (PK-like)"/>
    <property type="match status" value="1"/>
</dbReference>
<reference evidence="15" key="2">
    <citation type="submission" date="2025-08" db="UniProtKB">
        <authorList>
            <consortium name="RefSeq"/>
        </authorList>
    </citation>
    <scope>IDENTIFICATION</scope>
    <source>
        <tissue evidence="15">Blood</tissue>
    </source>
</reference>
<evidence type="ECO:0000256" key="6">
    <source>
        <dbReference type="ARBA" id="ARBA00022777"/>
    </source>
</evidence>
<dbReference type="Gene3D" id="1.10.510.10">
    <property type="entry name" value="Transferase(Phosphotransferase) domain 1"/>
    <property type="match status" value="1"/>
</dbReference>
<evidence type="ECO:0000256" key="12">
    <source>
        <dbReference type="SAM" id="MobiDB-lite"/>
    </source>
</evidence>
<evidence type="ECO:0000256" key="2">
    <source>
        <dbReference type="ARBA" id="ARBA00012513"/>
    </source>
</evidence>
<dbReference type="InterPro" id="IPR017441">
    <property type="entry name" value="Protein_kinase_ATP_BS"/>
</dbReference>
<dbReference type="EC" id="2.7.11.1" evidence="2"/>
<evidence type="ECO:0000256" key="7">
    <source>
        <dbReference type="ARBA" id="ARBA00022840"/>
    </source>
</evidence>
<dbReference type="Proteomes" id="UP000221080">
    <property type="component" value="Chromosome 1"/>
</dbReference>
<evidence type="ECO:0000256" key="8">
    <source>
        <dbReference type="ARBA" id="ARBA00047899"/>
    </source>
</evidence>
<dbReference type="InterPro" id="IPR051138">
    <property type="entry name" value="PIM_Ser/Thr_kinase"/>
</dbReference>
<evidence type="ECO:0000313" key="14">
    <source>
        <dbReference type="Proteomes" id="UP000221080"/>
    </source>
</evidence>
<dbReference type="PANTHER" id="PTHR22984:SF11">
    <property type="entry name" value="AURORA KINASE-RELATED"/>
    <property type="match status" value="1"/>
</dbReference>
<feature type="domain" description="Protein kinase" evidence="13">
    <location>
        <begin position="158"/>
        <end position="412"/>
    </location>
</feature>
<comment type="similarity">
    <text evidence="1">Belongs to the protein kinase superfamily. CAMK Ser/Thr protein kinase family. PIM subfamily.</text>
</comment>
<dbReference type="OrthoDB" id="8596411at2759"/>
<dbReference type="PANTHER" id="PTHR22984">
    <property type="entry name" value="SERINE/THREONINE-PROTEIN KINASE PIM"/>
    <property type="match status" value="1"/>
</dbReference>
<dbReference type="PROSITE" id="PS00108">
    <property type="entry name" value="PROTEIN_KINASE_ST"/>
    <property type="match status" value="1"/>
</dbReference>
<feature type="region of interest" description="Disordered" evidence="12">
    <location>
        <begin position="72"/>
        <end position="148"/>
    </location>
</feature>
<dbReference type="SMART" id="SM00220">
    <property type="entry name" value="S_TKc"/>
    <property type="match status" value="1"/>
</dbReference>
<dbReference type="GO" id="GO:0005524">
    <property type="term" value="F:ATP binding"/>
    <property type="evidence" value="ECO:0007669"/>
    <property type="project" value="UniProtKB-UniRule"/>
</dbReference>
<dbReference type="InterPro" id="IPR000719">
    <property type="entry name" value="Prot_kinase_dom"/>
</dbReference>
<evidence type="ECO:0000256" key="1">
    <source>
        <dbReference type="ARBA" id="ARBA00005505"/>
    </source>
</evidence>
<dbReference type="OMA" id="MIMVNTE"/>
<accession>A0A2D0QCV9</accession>
<sequence length="441" mass="50291">MRQQKKSDLNITQHSECRKAVGRRCKNVPHSNLSDLNVLDESSSSFFVSPNQPQAELLPKTHYYLRINRRLANRGDQTKSESLSQQQPADPRAQRQGFKETDQPKSKSTGQKRSISQTNADTPQRKRQRTQENKRKAGPSSSSNKPPHCACNEHLKVYELGQLLGTGSFGSVFAGIRKKDGLPVAIKYVSKQKVDEKLEINGQGWLPIEIALMIMVNTEPSCSNILQMLEWYDDPDYYIMILERPKPCEDLANFCQKHDGPLTESTARIVMFQLMKALKHCKSRGVLHCDVKPENILIQTDTLKVKLFDFGCGDVIKESYTDFAGTIEYTPPEWFIQKRFLADPTTVWSVGVTLYRLVCGSLPFKNRKAIKEGHLRFTKNLSQECSHLIRWCLRNKAAARPSLEQLELHHWFHFPGSSNYWTRDGDGCTEIHLKPSNTSDP</sequence>